<dbReference type="AlphaFoldDB" id="A0AAQ4ESH2"/>
<proteinExistence type="predicted"/>
<dbReference type="EMBL" id="JARKHS020011678">
    <property type="protein sequence ID" value="KAK8777585.1"/>
    <property type="molecule type" value="Genomic_DNA"/>
</dbReference>
<reference evidence="1 2" key="1">
    <citation type="journal article" date="2023" name="Arcadia Sci">
        <title>De novo assembly of a long-read Amblyomma americanum tick genome.</title>
        <authorList>
            <person name="Chou S."/>
            <person name="Poskanzer K.E."/>
            <person name="Rollins M."/>
            <person name="Thuy-Boun P.S."/>
        </authorList>
    </citation>
    <scope>NUCLEOTIDE SEQUENCE [LARGE SCALE GENOMIC DNA]</scope>
    <source>
        <strain evidence="1">F_SG_1</strain>
        <tissue evidence="1">Salivary glands</tissue>
    </source>
</reference>
<keyword evidence="2" id="KW-1185">Reference proteome</keyword>
<sequence>MEPRYGHDNFLLLVLFVALCVNSAHCLITWILSRHSLKLLEPLLPPSLRDTCFSGFTGALLTLKMLLYKERPETDYDFASFQMAVPHWFGFITESPLFFFFVPETFIPPYLAMAGYGNDNGFARVVRLV</sequence>
<name>A0AAQ4ESH2_AMBAM</name>
<evidence type="ECO:0000313" key="1">
    <source>
        <dbReference type="EMBL" id="KAK8777585.1"/>
    </source>
</evidence>
<evidence type="ECO:0000313" key="2">
    <source>
        <dbReference type="Proteomes" id="UP001321473"/>
    </source>
</evidence>
<accession>A0AAQ4ESH2</accession>
<protein>
    <submittedName>
        <fullName evidence="1">Uncharacterized protein</fullName>
    </submittedName>
</protein>
<organism evidence="1 2">
    <name type="scientific">Amblyomma americanum</name>
    <name type="common">Lone star tick</name>
    <dbReference type="NCBI Taxonomy" id="6943"/>
    <lineage>
        <taxon>Eukaryota</taxon>
        <taxon>Metazoa</taxon>
        <taxon>Ecdysozoa</taxon>
        <taxon>Arthropoda</taxon>
        <taxon>Chelicerata</taxon>
        <taxon>Arachnida</taxon>
        <taxon>Acari</taxon>
        <taxon>Parasitiformes</taxon>
        <taxon>Ixodida</taxon>
        <taxon>Ixodoidea</taxon>
        <taxon>Ixodidae</taxon>
        <taxon>Amblyomminae</taxon>
        <taxon>Amblyomma</taxon>
    </lineage>
</organism>
<gene>
    <name evidence="1" type="ORF">V5799_029069</name>
</gene>
<comment type="caution">
    <text evidence="1">The sequence shown here is derived from an EMBL/GenBank/DDBJ whole genome shotgun (WGS) entry which is preliminary data.</text>
</comment>
<dbReference type="Proteomes" id="UP001321473">
    <property type="component" value="Unassembled WGS sequence"/>
</dbReference>